<keyword evidence="6" id="KW-1185">Reference proteome</keyword>
<feature type="compositionally biased region" description="Polar residues" evidence="2">
    <location>
        <begin position="222"/>
        <end position="232"/>
    </location>
</feature>
<evidence type="ECO:0000313" key="6">
    <source>
        <dbReference type="Proteomes" id="UP000183760"/>
    </source>
</evidence>
<keyword evidence="1" id="KW-0175">Coiled coil</keyword>
<feature type="region of interest" description="Disordered" evidence="2">
    <location>
        <begin position="1"/>
        <end position="46"/>
    </location>
</feature>
<feature type="compositionally biased region" description="Pro residues" evidence="2">
    <location>
        <begin position="862"/>
        <end position="873"/>
    </location>
</feature>
<sequence length="873" mass="93741">MFAFDQKPRPSSAHAPAPKRDSRHPTVGPVAAEAGGEVSSPATPGSQFDFARIAITPPRLQRELTISAPGDPFERQADAVADQVMGTPRPTTLGSGLHRGNGDVGASRALAPPVVHEVLARPGRPLEPAARDAMEERFGGADFSSVRVHDDSRAAQSALAVGAHAYSVGSDVVFAPGRYGPGTATGDRLLAHELTHTLQGGTSTLRRQPLDTPLLGADTDEPQSLKNSVSASNPQAARLEIARIHRWLARQPPGADNATIRHLRAELARLEALVGPASPQTSSDAFTSLFNDEFADVLIGFGVPAAPLTTARLQVLFTSTQRQKLRSFILTRRIPERLFNGSDRGATTAQQRLLLSAHILAKGIYQPGSFDQRVHAQFCFHWVQIVHHYAGATPPGSGFSGGVMGSFDPLGAAMLNTGRSIDVTRQDRVSKDKLPLDEAEGAEMPPSCGAGHAGAAQAPVTTTSEGLGPLHEGTKQAEAAEKAAAENPGKGSKYYRQRHLPLAKLDDIQTGDWLYLYNANASEGGGHSVIFSHWEKKGLIHTPSGERYHLAIVWSQPTPARGGVQHKARLGGRFVPNPGNNLDPYVTPVTHISRVTPDTGPALTAAQMLPGRTGAAATTLAKENTDFIQKKKLKGPVNRKKLVTWLQTKNESFLGSLGKHLDPGQLTVLRGVNRGDDLEALVRLFQRTRTLSTNARVLDANIRAYNAKLDPKHKEAKEGKEAEVAAATRKLRAVDVEIESVESDPRVNDPTLARELEAAAADLQRELSKLGAGPEREELKMQRERYLAKAAAAREVQRRRGELRVGRDKAVKARDAAQAIKLPYGVVHPGDLGKEDRRQQASGRLADINADIDWSAVVDPAPTAPPTTTPKKP</sequence>
<evidence type="ECO:0000259" key="3">
    <source>
        <dbReference type="Pfam" id="PF13699"/>
    </source>
</evidence>
<reference evidence="4 7" key="2">
    <citation type="submission" date="2019-07" db="EMBL/GenBank/DDBJ databases">
        <title>Whole genome shotgun sequence of Myxococcus fulvus NBRC 100333.</title>
        <authorList>
            <person name="Hosoyama A."/>
            <person name="Uohara A."/>
            <person name="Ohji S."/>
            <person name="Ichikawa N."/>
        </authorList>
    </citation>
    <scope>NUCLEOTIDE SEQUENCE [LARGE SCALE GENOMIC DNA]</scope>
    <source>
        <strain evidence="4 7">NBRC 100333</strain>
    </source>
</reference>
<evidence type="ECO:0000313" key="7">
    <source>
        <dbReference type="Proteomes" id="UP000321514"/>
    </source>
</evidence>
<dbReference type="AlphaFoldDB" id="A0A511TG98"/>
<gene>
    <name evidence="4" type="ORF">MFU01_82310</name>
    <name evidence="5" type="ORF">SAMN05443572_11959</name>
</gene>
<proteinExistence type="predicted"/>
<organism evidence="4 7">
    <name type="scientific">Myxococcus fulvus</name>
    <dbReference type="NCBI Taxonomy" id="33"/>
    <lineage>
        <taxon>Bacteria</taxon>
        <taxon>Pseudomonadati</taxon>
        <taxon>Myxococcota</taxon>
        <taxon>Myxococcia</taxon>
        <taxon>Myxococcales</taxon>
        <taxon>Cystobacterineae</taxon>
        <taxon>Myxococcaceae</taxon>
        <taxon>Myxococcus</taxon>
    </lineage>
</organism>
<dbReference type="Pfam" id="PF13699">
    <property type="entry name" value="eCIS_core"/>
    <property type="match status" value="1"/>
</dbReference>
<dbReference type="EMBL" id="FOIB01000019">
    <property type="protein sequence ID" value="SEU42451.1"/>
    <property type="molecule type" value="Genomic_DNA"/>
</dbReference>
<comment type="caution">
    <text evidence="4">The sequence shown here is derived from an EMBL/GenBank/DDBJ whole genome shotgun (WGS) entry which is preliminary data.</text>
</comment>
<feature type="region of interest" description="Disordered" evidence="2">
    <location>
        <begin position="200"/>
        <end position="232"/>
    </location>
</feature>
<reference evidence="5 6" key="1">
    <citation type="submission" date="2016-10" db="EMBL/GenBank/DDBJ databases">
        <authorList>
            <person name="Varghese N."/>
            <person name="Submissions S."/>
        </authorList>
    </citation>
    <scope>NUCLEOTIDE SEQUENCE [LARGE SCALE GENOMIC DNA]</scope>
    <source>
        <strain evidence="5 6">DSM 16525</strain>
    </source>
</reference>
<protein>
    <recommendedName>
        <fullName evidence="3">eCIS core domain-containing protein</fullName>
    </recommendedName>
</protein>
<feature type="coiled-coil region" evidence="1">
    <location>
        <begin position="753"/>
        <end position="796"/>
    </location>
</feature>
<feature type="region of interest" description="Disordered" evidence="2">
    <location>
        <begin position="439"/>
        <end position="470"/>
    </location>
</feature>
<evidence type="ECO:0000313" key="5">
    <source>
        <dbReference type="EMBL" id="SEU42451.1"/>
    </source>
</evidence>
<feature type="domain" description="eCIS core" evidence="3">
    <location>
        <begin position="125"/>
        <end position="201"/>
    </location>
</feature>
<dbReference type="Proteomes" id="UP000321514">
    <property type="component" value="Unassembled WGS sequence"/>
</dbReference>
<accession>A0A511TG98</accession>
<dbReference type="EMBL" id="BJXR01000076">
    <property type="protein sequence ID" value="GEN13194.1"/>
    <property type="molecule type" value="Genomic_DNA"/>
</dbReference>
<evidence type="ECO:0000256" key="2">
    <source>
        <dbReference type="SAM" id="MobiDB-lite"/>
    </source>
</evidence>
<dbReference type="InterPro" id="IPR025295">
    <property type="entry name" value="eCIS_core_dom"/>
</dbReference>
<feature type="region of interest" description="Disordered" evidence="2">
    <location>
        <begin position="852"/>
        <end position="873"/>
    </location>
</feature>
<evidence type="ECO:0000256" key="1">
    <source>
        <dbReference type="SAM" id="Coils"/>
    </source>
</evidence>
<evidence type="ECO:0000313" key="4">
    <source>
        <dbReference type="EMBL" id="GEN13194.1"/>
    </source>
</evidence>
<dbReference type="Proteomes" id="UP000183760">
    <property type="component" value="Unassembled WGS sequence"/>
</dbReference>
<name>A0A511TG98_MYXFU</name>